<accession>A0A8K0VZV0</accession>
<feature type="region of interest" description="Disordered" evidence="1">
    <location>
        <begin position="235"/>
        <end position="255"/>
    </location>
</feature>
<proteinExistence type="predicted"/>
<feature type="region of interest" description="Disordered" evidence="1">
    <location>
        <begin position="591"/>
        <end position="672"/>
    </location>
</feature>
<evidence type="ECO:0000313" key="2">
    <source>
        <dbReference type="EMBL" id="KAH7088823.1"/>
    </source>
</evidence>
<protein>
    <submittedName>
        <fullName evidence="2">Uncharacterized protein</fullName>
    </submittedName>
</protein>
<gene>
    <name evidence="2" type="ORF">FB567DRAFT_440083</name>
</gene>
<dbReference type="OrthoDB" id="3799259at2759"/>
<reference evidence="2" key="1">
    <citation type="journal article" date="2021" name="Nat. Commun.">
        <title>Genetic determinants of endophytism in the Arabidopsis root mycobiome.</title>
        <authorList>
            <person name="Mesny F."/>
            <person name="Miyauchi S."/>
            <person name="Thiergart T."/>
            <person name="Pickel B."/>
            <person name="Atanasova L."/>
            <person name="Karlsson M."/>
            <person name="Huettel B."/>
            <person name="Barry K.W."/>
            <person name="Haridas S."/>
            <person name="Chen C."/>
            <person name="Bauer D."/>
            <person name="Andreopoulos W."/>
            <person name="Pangilinan J."/>
            <person name="LaButti K."/>
            <person name="Riley R."/>
            <person name="Lipzen A."/>
            <person name="Clum A."/>
            <person name="Drula E."/>
            <person name="Henrissat B."/>
            <person name="Kohler A."/>
            <person name="Grigoriev I.V."/>
            <person name="Martin F.M."/>
            <person name="Hacquard S."/>
        </authorList>
    </citation>
    <scope>NUCLEOTIDE SEQUENCE</scope>
    <source>
        <strain evidence="2">MPI-SDFR-AT-0120</strain>
    </source>
</reference>
<feature type="region of interest" description="Disordered" evidence="1">
    <location>
        <begin position="302"/>
        <end position="406"/>
    </location>
</feature>
<keyword evidence="3" id="KW-1185">Reference proteome</keyword>
<feature type="compositionally biased region" description="Pro residues" evidence="1">
    <location>
        <begin position="636"/>
        <end position="651"/>
    </location>
</feature>
<evidence type="ECO:0000256" key="1">
    <source>
        <dbReference type="SAM" id="MobiDB-lite"/>
    </source>
</evidence>
<evidence type="ECO:0000313" key="3">
    <source>
        <dbReference type="Proteomes" id="UP000813461"/>
    </source>
</evidence>
<sequence length="734" mass="82757">MSNIRDLFARNDVKEKVPPDLRQALRLLNLNGFEDLEERFLSTDAFLRPWSVFRDSLLLHAKDAIPRPTQISMAGGLEVPGGITRIELLWFYTHYDEGNLRYDPRADRSNPEYTPDTSLYGVIDKSSWGVVEYEKHLYAWLLQEWKVGKKHNSWGFEYFELRSVCSVWQDVFVPVVNAVRASYNPQGRRYYGRLALYVETQAPSRLAFPDSNVAIPEGGALSPTAYRVVSVPKRMSGGDGRPSMSPQHNPHGHGVLGKKHYDEAERELREVYPQYGGLVERPKFKHKMEEWLAEQRLRADRRKVHEQHGEAQIRQPQVVQRTVSRNPSVQAPKRSSGSLRLGQGDLRRSMSQQEGGQSPIKKFSDGVKRSFTQTVAAMKSKEEPKSPLHGVTRQLHFPEPSSTRVDNDRVAVGTAPLPRPEQYRKPSEMSVYTSIRNSNPFTDDFPEDLKIQRTRTNTEDSDFSPMTQLSAIPRPVMSDFEDDRGIPSVDETHVIRQMKSFHDARIPSYEGTGYQSEISLTNLHNQRLEATHSPPSRSKTPATRLPAPITPIPYGGTRIASADKEGSIAAPVRPIVASPPKPVGTGIQMEVAPQKSVYWPGTVESDSNSDTSIEPFSSVPKATKWPGFESDDEDAPPPIPLKSPERSPPARTPGKASQARSRHVVGSEDDHEMLRIVSKENIRAKLGRVSRESSAESLVPPQAFAEPARNASPMRHHLQPYNTHMFPRREERKD</sequence>
<dbReference type="EMBL" id="JAGMVJ010000007">
    <property type="protein sequence ID" value="KAH7088823.1"/>
    <property type="molecule type" value="Genomic_DNA"/>
</dbReference>
<feature type="region of interest" description="Disordered" evidence="1">
    <location>
        <begin position="528"/>
        <end position="557"/>
    </location>
</feature>
<dbReference type="AlphaFoldDB" id="A0A8K0VZV0"/>
<feature type="region of interest" description="Disordered" evidence="1">
    <location>
        <begin position="688"/>
        <end position="734"/>
    </location>
</feature>
<comment type="caution">
    <text evidence="2">The sequence shown here is derived from an EMBL/GenBank/DDBJ whole genome shotgun (WGS) entry which is preliminary data.</text>
</comment>
<name>A0A8K0VZV0_9PLEO</name>
<feature type="compositionally biased region" description="Polar residues" evidence="1">
    <location>
        <begin position="604"/>
        <end position="615"/>
    </location>
</feature>
<feature type="compositionally biased region" description="Polar residues" evidence="1">
    <location>
        <begin position="314"/>
        <end position="338"/>
    </location>
</feature>
<dbReference type="Proteomes" id="UP000813461">
    <property type="component" value="Unassembled WGS sequence"/>
</dbReference>
<organism evidence="2 3">
    <name type="scientific">Paraphoma chrysanthemicola</name>
    <dbReference type="NCBI Taxonomy" id="798071"/>
    <lineage>
        <taxon>Eukaryota</taxon>
        <taxon>Fungi</taxon>
        <taxon>Dikarya</taxon>
        <taxon>Ascomycota</taxon>
        <taxon>Pezizomycotina</taxon>
        <taxon>Dothideomycetes</taxon>
        <taxon>Pleosporomycetidae</taxon>
        <taxon>Pleosporales</taxon>
        <taxon>Pleosporineae</taxon>
        <taxon>Phaeosphaeriaceae</taxon>
        <taxon>Paraphoma</taxon>
    </lineage>
</organism>